<dbReference type="AlphaFoldDB" id="A0A4Y4CZ03"/>
<reference evidence="2 3" key="1">
    <citation type="submission" date="2019-06" db="EMBL/GenBank/DDBJ databases">
        <title>Whole genome shotgun sequence of Zoogloea ramigera NBRC 15342.</title>
        <authorList>
            <person name="Hosoyama A."/>
            <person name="Uohara A."/>
            <person name="Ohji S."/>
            <person name="Ichikawa N."/>
        </authorList>
    </citation>
    <scope>NUCLEOTIDE SEQUENCE [LARGE SCALE GENOMIC DNA]</scope>
    <source>
        <strain evidence="2 3">NBRC 15342</strain>
    </source>
</reference>
<protein>
    <recommendedName>
        <fullName evidence="4">Lipoprotein</fullName>
    </recommendedName>
</protein>
<gene>
    <name evidence="2" type="ORF">ZRA01_34150</name>
</gene>
<evidence type="ECO:0000313" key="3">
    <source>
        <dbReference type="Proteomes" id="UP000318422"/>
    </source>
</evidence>
<sequence length="151" mass="16129">MTRSNPHLLLGLILSGALLGGCEQLGIPDFTKSSATAEADGKAIGGACRHAGRAIEDCYNLNPGAPRAAVFAGWREMNDYMAEKNITEVEPKVPPPLPPAAEEKPAPKSKRSADKKEKEPSAPDSEQAEQPHSDAADDTQPPPRKRRHSAE</sequence>
<evidence type="ECO:0000313" key="2">
    <source>
        <dbReference type="EMBL" id="GEC97342.1"/>
    </source>
</evidence>
<feature type="region of interest" description="Disordered" evidence="1">
    <location>
        <begin position="85"/>
        <end position="151"/>
    </location>
</feature>
<name>A0A4Y4CZ03_ZOORA</name>
<organism evidence="2 3">
    <name type="scientific">Zoogloea ramigera</name>
    <dbReference type="NCBI Taxonomy" id="350"/>
    <lineage>
        <taxon>Bacteria</taxon>
        <taxon>Pseudomonadati</taxon>
        <taxon>Pseudomonadota</taxon>
        <taxon>Betaproteobacteria</taxon>
        <taxon>Rhodocyclales</taxon>
        <taxon>Zoogloeaceae</taxon>
        <taxon>Zoogloea</taxon>
    </lineage>
</organism>
<dbReference type="PROSITE" id="PS51257">
    <property type="entry name" value="PROKAR_LIPOPROTEIN"/>
    <property type="match status" value="1"/>
</dbReference>
<evidence type="ECO:0000256" key="1">
    <source>
        <dbReference type="SAM" id="MobiDB-lite"/>
    </source>
</evidence>
<evidence type="ECO:0008006" key="4">
    <source>
        <dbReference type="Google" id="ProtNLM"/>
    </source>
</evidence>
<dbReference type="RefSeq" id="WP_174851631.1">
    <property type="nucleotide sequence ID" value="NZ_BJNV01000078.1"/>
</dbReference>
<dbReference type="EMBL" id="BJNV01000078">
    <property type="protein sequence ID" value="GEC97342.1"/>
    <property type="molecule type" value="Genomic_DNA"/>
</dbReference>
<accession>A0A4Y4CZ03</accession>
<feature type="compositionally biased region" description="Basic and acidic residues" evidence="1">
    <location>
        <begin position="101"/>
        <end position="121"/>
    </location>
</feature>
<dbReference type="Proteomes" id="UP000318422">
    <property type="component" value="Unassembled WGS sequence"/>
</dbReference>
<comment type="caution">
    <text evidence="2">The sequence shown here is derived from an EMBL/GenBank/DDBJ whole genome shotgun (WGS) entry which is preliminary data.</text>
</comment>
<keyword evidence="3" id="KW-1185">Reference proteome</keyword>
<proteinExistence type="predicted"/>